<sequence>MRFARLALAFDPDASGQTLIIGADGAEDLSLFDPERTLVVESLAHNHHALAQRGFRVATAPEGAFDTVLVTLPRARDAARARIALGAAHLAPEGAMWLDGQKTDGIESIIKEIRTLAGIAEVHSKAHGKIARVSDPTAIPSDWLQDSLSPAPGFITRAGMFSATEPDPGSQLLAAALPERMPTRVVDLGAGWGWLSAQILARPGVQMLHLVEADHAALEAARMNIKDVRAQFHWADARSFRLPDPVNAVVMNPPFHSGRDADPGLGAAFIRAAAGLLTGAGRLWMVANRHLPYEAELSSYFGEVSEIGGDNRFKLLMATGARSRKPR</sequence>
<evidence type="ECO:0000259" key="6">
    <source>
        <dbReference type="Pfam" id="PF05175"/>
    </source>
</evidence>
<protein>
    <submittedName>
        <fullName evidence="8">MFS transporter</fullName>
    </submittedName>
</protein>
<dbReference type="InterPro" id="IPR007848">
    <property type="entry name" value="Small_mtfrase_dom"/>
</dbReference>
<evidence type="ECO:0000313" key="8">
    <source>
        <dbReference type="EMBL" id="AUM73458.1"/>
    </source>
</evidence>
<reference evidence="9" key="1">
    <citation type="submission" date="2017-12" db="EMBL/GenBank/DDBJ databases">
        <title>Genomic analysis of Paracoccus sp. CBA4604.</title>
        <authorList>
            <person name="Roh S.W."/>
            <person name="Kim J.Y."/>
            <person name="Kim J.S."/>
        </authorList>
    </citation>
    <scope>NUCLEOTIDE SEQUENCE [LARGE SCALE GENOMIC DNA]</scope>
    <source>
        <strain evidence="9">CBA4604</strain>
    </source>
</reference>
<evidence type="ECO:0000256" key="5">
    <source>
        <dbReference type="ARBA" id="ARBA00022691"/>
    </source>
</evidence>
<dbReference type="PANTHER" id="PTHR47816:SF4">
    <property type="entry name" value="RIBOSOMAL RNA SMALL SUBUNIT METHYLTRANSFERASE C"/>
    <property type="match status" value="1"/>
</dbReference>
<dbReference type="GO" id="GO:0003676">
    <property type="term" value="F:nucleic acid binding"/>
    <property type="evidence" value="ECO:0007669"/>
    <property type="project" value="InterPro"/>
</dbReference>
<dbReference type="InterPro" id="IPR029063">
    <property type="entry name" value="SAM-dependent_MTases_sf"/>
</dbReference>
<feature type="domain" description="Methyltransferase small" evidence="6">
    <location>
        <begin position="154"/>
        <end position="316"/>
    </location>
</feature>
<accession>A0A2K9MCV3</accession>
<organism evidence="8 9">
    <name type="scientific">Paracoccus jeotgali</name>
    <dbReference type="NCBI Taxonomy" id="2065379"/>
    <lineage>
        <taxon>Bacteria</taxon>
        <taxon>Pseudomonadati</taxon>
        <taxon>Pseudomonadota</taxon>
        <taxon>Alphaproteobacteria</taxon>
        <taxon>Rhodobacterales</taxon>
        <taxon>Paracoccaceae</taxon>
        <taxon>Paracoccus</taxon>
    </lineage>
</organism>
<evidence type="ECO:0000256" key="1">
    <source>
        <dbReference type="ARBA" id="ARBA00022490"/>
    </source>
</evidence>
<dbReference type="RefSeq" id="WP_101498842.1">
    <property type="nucleotide sequence ID" value="NZ_CP025583.1"/>
</dbReference>
<dbReference type="InterPro" id="IPR013675">
    <property type="entry name" value="Mtase_sm_N"/>
</dbReference>
<dbReference type="InterPro" id="IPR046977">
    <property type="entry name" value="RsmC/RlmG"/>
</dbReference>
<dbReference type="GO" id="GO:0008990">
    <property type="term" value="F:rRNA (guanine-N2-)-methyltransferase activity"/>
    <property type="evidence" value="ECO:0007669"/>
    <property type="project" value="InterPro"/>
</dbReference>
<dbReference type="Pfam" id="PF08468">
    <property type="entry name" value="MTS_N"/>
    <property type="match status" value="1"/>
</dbReference>
<dbReference type="PANTHER" id="PTHR47816">
    <property type="entry name" value="RIBOSOMAL RNA SMALL SUBUNIT METHYLTRANSFERASE C"/>
    <property type="match status" value="1"/>
</dbReference>
<dbReference type="CDD" id="cd02440">
    <property type="entry name" value="AdoMet_MTases"/>
    <property type="match status" value="1"/>
</dbReference>
<evidence type="ECO:0000259" key="7">
    <source>
        <dbReference type="Pfam" id="PF08468"/>
    </source>
</evidence>
<gene>
    <name evidence="8" type="ORF">CYR75_03355</name>
</gene>
<feature type="domain" description="Methyltransferase small N-terminal" evidence="7">
    <location>
        <begin position="51"/>
        <end position="117"/>
    </location>
</feature>
<dbReference type="PROSITE" id="PS00092">
    <property type="entry name" value="N6_MTASE"/>
    <property type="match status" value="1"/>
</dbReference>
<evidence type="ECO:0000256" key="4">
    <source>
        <dbReference type="ARBA" id="ARBA00022679"/>
    </source>
</evidence>
<keyword evidence="2" id="KW-0698">rRNA processing</keyword>
<dbReference type="Gene3D" id="3.40.50.150">
    <property type="entry name" value="Vaccinia Virus protein VP39"/>
    <property type="match status" value="2"/>
</dbReference>
<dbReference type="Proteomes" id="UP000234882">
    <property type="component" value="Chromosome"/>
</dbReference>
<name>A0A2K9MCV3_9RHOB</name>
<dbReference type="SUPFAM" id="SSF53335">
    <property type="entry name" value="S-adenosyl-L-methionine-dependent methyltransferases"/>
    <property type="match status" value="1"/>
</dbReference>
<evidence type="ECO:0000256" key="3">
    <source>
        <dbReference type="ARBA" id="ARBA00022603"/>
    </source>
</evidence>
<evidence type="ECO:0000256" key="2">
    <source>
        <dbReference type="ARBA" id="ARBA00022552"/>
    </source>
</evidence>
<dbReference type="Pfam" id="PF05175">
    <property type="entry name" value="MTS"/>
    <property type="match status" value="1"/>
</dbReference>
<keyword evidence="5" id="KW-0949">S-adenosyl-L-methionine</keyword>
<dbReference type="InterPro" id="IPR002052">
    <property type="entry name" value="DNA_methylase_N6_adenine_CS"/>
</dbReference>
<dbReference type="AlphaFoldDB" id="A0A2K9MCV3"/>
<dbReference type="OrthoDB" id="9816072at2"/>
<dbReference type="KEGG" id="paru:CYR75_03355"/>
<keyword evidence="9" id="KW-1185">Reference proteome</keyword>
<keyword evidence="1" id="KW-0963">Cytoplasm</keyword>
<evidence type="ECO:0000313" key="9">
    <source>
        <dbReference type="Proteomes" id="UP000234882"/>
    </source>
</evidence>
<proteinExistence type="predicted"/>
<keyword evidence="4" id="KW-0808">Transferase</keyword>
<dbReference type="EMBL" id="CP025583">
    <property type="protein sequence ID" value="AUM73458.1"/>
    <property type="molecule type" value="Genomic_DNA"/>
</dbReference>
<keyword evidence="3" id="KW-0489">Methyltransferase</keyword>